<dbReference type="EMBL" id="QFQZ01000078">
    <property type="protein sequence ID" value="PZR31726.1"/>
    <property type="molecule type" value="Genomic_DNA"/>
</dbReference>
<evidence type="ECO:0008006" key="3">
    <source>
        <dbReference type="Google" id="ProtNLM"/>
    </source>
</evidence>
<dbReference type="Gene3D" id="1.20.120.330">
    <property type="entry name" value="Nucleotidyltransferases domain 2"/>
    <property type="match status" value="1"/>
</dbReference>
<evidence type="ECO:0000313" key="1">
    <source>
        <dbReference type="EMBL" id="PZR31726.1"/>
    </source>
</evidence>
<comment type="caution">
    <text evidence="1">The sequence shown here is derived from an EMBL/GenBank/DDBJ whole genome shotgun (WGS) entry which is preliminary data.</text>
</comment>
<dbReference type="AlphaFoldDB" id="A0A2W5V4S7"/>
<dbReference type="Proteomes" id="UP000249393">
    <property type="component" value="Unassembled WGS sequence"/>
</dbReference>
<name>A0A2W5V4S7_9CAUL</name>
<evidence type="ECO:0000313" key="2">
    <source>
        <dbReference type="Proteomes" id="UP000249393"/>
    </source>
</evidence>
<dbReference type="RefSeq" id="WP_304281256.1">
    <property type="nucleotide sequence ID" value="NZ_QFQZ01000078.1"/>
</dbReference>
<accession>A0A2W5V4S7</accession>
<proteinExistence type="predicted"/>
<protein>
    <recommendedName>
        <fullName evidence="3">HEPN domain-containing protein</fullName>
    </recommendedName>
</protein>
<gene>
    <name evidence="1" type="ORF">DI526_18875</name>
</gene>
<organism evidence="1 2">
    <name type="scientific">Caulobacter segnis</name>
    <dbReference type="NCBI Taxonomy" id="88688"/>
    <lineage>
        <taxon>Bacteria</taxon>
        <taxon>Pseudomonadati</taxon>
        <taxon>Pseudomonadota</taxon>
        <taxon>Alphaproteobacteria</taxon>
        <taxon>Caulobacterales</taxon>
        <taxon>Caulobacteraceae</taxon>
        <taxon>Caulobacter</taxon>
    </lineage>
</organism>
<reference evidence="1 2" key="1">
    <citation type="submission" date="2017-08" db="EMBL/GenBank/DDBJ databases">
        <title>Infants hospitalized years apart are colonized by the same room-sourced microbial strains.</title>
        <authorList>
            <person name="Brooks B."/>
            <person name="Olm M.R."/>
            <person name="Firek B.A."/>
            <person name="Baker R."/>
            <person name="Thomas B.C."/>
            <person name="Morowitz M.J."/>
            <person name="Banfield J.F."/>
        </authorList>
    </citation>
    <scope>NUCLEOTIDE SEQUENCE [LARGE SCALE GENOMIC DNA]</scope>
    <source>
        <strain evidence="1">S2_003_000_R2_4</strain>
    </source>
</reference>
<sequence>MDARPSRPSPDRELARVFLRNAGGFFRSGDATGALYPEHALYDFAIAIELSLKAFLLWRGLTDDWNRRHIRHDLRKALRCARRAGLRDIPSDLEALAQVLSPAYQRHAIQSQAEQLLALINVPTACETVRQLLDLVGTIVVTEASSATDPH</sequence>